<sequence length="522" mass="59253">MRDDIETYINAQLSSKPKFGHWKPDLQRRVRLALIEKAQGMFQYVAVQLEVLRRTRLALIETALETLPDDINKVYERALQQSPDLDVTMRALKWLAFSNRRLEIEEFAFLARLKPVFHAESSKDRLEIKSLYDENLDIATPEDILRWLPGLVTVHYNDESGSSFKSPAASTTDIWSVNVHQYVRLCHFSLLGFLTSEHEISKPWHIEPSEARLSIVQSRVASFMYLIDATFFSVHGLPESRRADADLHLARFGSSHMLGTLRDLASLREQSYTSTLSGLVRKLFEPDSQYLSGLQDYLIGYSAWHQPPKSRKPLQMLYQRRLKPLIPIIVNLMPEGVGMVDDVTSDTALTLAACDGDEKMVKLLLGVEAGHHNNYKPDISALRACFYRSFHLAADKSRLSCARILIDASGPDVIEQFVGNSSGGSNPLDWLSELEWDSELSPRIANILVEHGADMVSALETATRANGSLKAMAWLIDRGAVITDRVIQQAEENVMQGAIYYPMMWMKEHMRLRQLIQAKMSY</sequence>
<dbReference type="Pfam" id="PF00023">
    <property type="entry name" value="Ank"/>
    <property type="match status" value="1"/>
</dbReference>
<protein>
    <recommendedName>
        <fullName evidence="3">Ankyrin repeat protein</fullName>
    </recommendedName>
</protein>
<proteinExistence type="predicted"/>
<gene>
    <name evidence="1" type="ORF">PG996_003148</name>
</gene>
<comment type="caution">
    <text evidence="1">The sequence shown here is derived from an EMBL/GenBank/DDBJ whole genome shotgun (WGS) entry which is preliminary data.</text>
</comment>
<evidence type="ECO:0008006" key="3">
    <source>
        <dbReference type="Google" id="ProtNLM"/>
    </source>
</evidence>
<evidence type="ECO:0000313" key="2">
    <source>
        <dbReference type="Proteomes" id="UP001446871"/>
    </source>
</evidence>
<dbReference type="PANTHER" id="PTHR10039">
    <property type="entry name" value="AMELOGENIN"/>
    <property type="match status" value="1"/>
</dbReference>
<keyword evidence="2" id="KW-1185">Reference proteome</keyword>
<accession>A0ABR1W0H0</accession>
<dbReference type="Proteomes" id="UP001446871">
    <property type="component" value="Unassembled WGS sequence"/>
</dbReference>
<dbReference type="InterPro" id="IPR002110">
    <property type="entry name" value="Ankyrin_rpt"/>
</dbReference>
<organism evidence="1 2">
    <name type="scientific">Apiospora saccharicola</name>
    <dbReference type="NCBI Taxonomy" id="335842"/>
    <lineage>
        <taxon>Eukaryota</taxon>
        <taxon>Fungi</taxon>
        <taxon>Dikarya</taxon>
        <taxon>Ascomycota</taxon>
        <taxon>Pezizomycotina</taxon>
        <taxon>Sordariomycetes</taxon>
        <taxon>Xylariomycetidae</taxon>
        <taxon>Amphisphaeriales</taxon>
        <taxon>Apiosporaceae</taxon>
        <taxon>Apiospora</taxon>
    </lineage>
</organism>
<name>A0ABR1W0H0_9PEZI</name>
<dbReference type="InterPro" id="IPR036770">
    <property type="entry name" value="Ankyrin_rpt-contain_sf"/>
</dbReference>
<dbReference type="EMBL" id="JAQQWM010000002">
    <property type="protein sequence ID" value="KAK8076978.1"/>
    <property type="molecule type" value="Genomic_DNA"/>
</dbReference>
<dbReference type="Gene3D" id="1.25.40.20">
    <property type="entry name" value="Ankyrin repeat-containing domain"/>
    <property type="match status" value="1"/>
</dbReference>
<evidence type="ECO:0000313" key="1">
    <source>
        <dbReference type="EMBL" id="KAK8076978.1"/>
    </source>
</evidence>
<reference evidence="1 2" key="1">
    <citation type="submission" date="2023-01" db="EMBL/GenBank/DDBJ databases">
        <title>Analysis of 21 Apiospora genomes using comparative genomics revels a genus with tremendous synthesis potential of carbohydrate active enzymes and secondary metabolites.</title>
        <authorList>
            <person name="Sorensen T."/>
        </authorList>
    </citation>
    <scope>NUCLEOTIDE SEQUENCE [LARGE SCALE GENOMIC DNA]</scope>
    <source>
        <strain evidence="1 2">CBS 83171</strain>
    </source>
</reference>
<dbReference type="SUPFAM" id="SSF48403">
    <property type="entry name" value="Ankyrin repeat"/>
    <property type="match status" value="1"/>
</dbReference>
<dbReference type="SMART" id="SM00248">
    <property type="entry name" value="ANK"/>
    <property type="match status" value="3"/>
</dbReference>